<protein>
    <submittedName>
        <fullName evidence="1">Uncharacterized protein</fullName>
    </submittedName>
</protein>
<reference evidence="1" key="1">
    <citation type="submission" date="2023-01" db="EMBL/GenBank/DDBJ databases">
        <title>Human gut microbiome strain richness.</title>
        <authorList>
            <person name="Chen-Liaw A."/>
        </authorList>
    </citation>
    <scope>NUCLEOTIDE SEQUENCE</scope>
    <source>
        <strain evidence="1">RTP21484st1_H11_RTP21484_190118</strain>
    </source>
</reference>
<dbReference type="EMBL" id="JAQMLA010000146">
    <property type="protein sequence ID" value="MDB8688865.1"/>
    <property type="molecule type" value="Genomic_DNA"/>
</dbReference>
<accession>A0AAW6DHK9</accession>
<name>A0AAW6DHK9_MEDGN</name>
<dbReference type="Proteomes" id="UP001212160">
    <property type="component" value="Unassembled WGS sequence"/>
</dbReference>
<dbReference type="RefSeq" id="WP_272108442.1">
    <property type="nucleotide sequence ID" value="NZ_DAWDPA010000016.1"/>
</dbReference>
<sequence>MQKRKKDRKSMSFFQYITKKIRLNKKVETKEKKGIDDGRVGRDYGISEQV</sequence>
<gene>
    <name evidence="1" type="ORF">PNW85_19930</name>
</gene>
<proteinExistence type="predicted"/>
<comment type="caution">
    <text evidence="1">The sequence shown here is derived from an EMBL/GenBank/DDBJ whole genome shotgun (WGS) entry which is preliminary data.</text>
</comment>
<evidence type="ECO:0000313" key="1">
    <source>
        <dbReference type="EMBL" id="MDB8688865.1"/>
    </source>
</evidence>
<evidence type="ECO:0000313" key="2">
    <source>
        <dbReference type="Proteomes" id="UP001212160"/>
    </source>
</evidence>
<dbReference type="AlphaFoldDB" id="A0AAW6DHK9"/>
<organism evidence="1 2">
    <name type="scientific">Mediterraneibacter gnavus</name>
    <name type="common">Ruminococcus gnavus</name>
    <dbReference type="NCBI Taxonomy" id="33038"/>
    <lineage>
        <taxon>Bacteria</taxon>
        <taxon>Bacillati</taxon>
        <taxon>Bacillota</taxon>
        <taxon>Clostridia</taxon>
        <taxon>Lachnospirales</taxon>
        <taxon>Lachnospiraceae</taxon>
        <taxon>Mediterraneibacter</taxon>
    </lineage>
</organism>